<keyword evidence="3" id="KW-1185">Reference proteome</keyword>
<dbReference type="Pfam" id="PF13483">
    <property type="entry name" value="Lactamase_B_3"/>
    <property type="match status" value="1"/>
</dbReference>
<reference evidence="1" key="2">
    <citation type="submission" date="2022-11" db="EMBL/GenBank/DDBJ databases">
        <title>Draft genome sequence of Sellimonas catena strain 12EGH17.</title>
        <authorList>
            <person name="Atsushi H."/>
            <person name="Moriya O."/>
            <person name="Mitsuo S."/>
        </authorList>
    </citation>
    <scope>NUCLEOTIDE SEQUENCE</scope>
    <source>
        <strain evidence="1">12EGH17</strain>
    </source>
</reference>
<reference evidence="2" key="4">
    <citation type="submission" date="2022-11" db="EMBL/GenBank/DDBJ databases">
        <title>Draft genome sequence of Sellimonas catena strain 18CBH55.</title>
        <authorList>
            <person name="Hisatomi A."/>
            <person name="Ohkuma M."/>
            <person name="Sakamoto M."/>
        </authorList>
    </citation>
    <scope>NUCLEOTIDE SEQUENCE</scope>
    <source>
        <strain evidence="2">18CBH55</strain>
    </source>
</reference>
<gene>
    <name evidence="1" type="ORF">Selli1_02080</name>
    <name evidence="2" type="ORF">Selli2_17470</name>
</gene>
<evidence type="ECO:0000313" key="1">
    <source>
        <dbReference type="EMBL" id="GLG03034.1"/>
    </source>
</evidence>
<dbReference type="RefSeq" id="WP_191433529.1">
    <property type="nucleotide sequence ID" value="NZ_BSBO01000001.1"/>
</dbReference>
<dbReference type="EMBL" id="BSCH01000010">
    <property type="protein sequence ID" value="GLG90320.1"/>
    <property type="molecule type" value="Genomic_DNA"/>
</dbReference>
<reference evidence="1" key="1">
    <citation type="submission" date="2022-11" db="EMBL/GenBank/DDBJ databases">
        <title>Draft genome sequence of Sellimonas catena strain 12EGH17.</title>
        <authorList>
            <person name="Hisatomi A."/>
            <person name="Ohkuma M."/>
            <person name="Sakamoto M."/>
        </authorList>
    </citation>
    <scope>NUCLEOTIDE SEQUENCE</scope>
    <source>
        <strain evidence="1">12EGH17</strain>
    </source>
</reference>
<dbReference type="PANTHER" id="PTHR39189:SF1">
    <property type="entry name" value="UPF0173 METAL-DEPENDENT HYDROLASE YTKL"/>
    <property type="match status" value="1"/>
</dbReference>
<dbReference type="Proteomes" id="UP001145145">
    <property type="component" value="Unassembled WGS sequence"/>
</dbReference>
<proteinExistence type="predicted"/>
<sequence length="211" mass="23939">MREIKVEWFGHSCFRITKDGYAIVFDPYEDNNVPGLTLETLQADEVIASHEHGDHNARKKVELRSEKKDSPFQMIRLESFHDDCRGEKRGFNIMTVLESEGIRIAHLGDIGCMPSPEQMEVLTGLDAVMVPVGGFYTMEPDEIRELLKELDPKVIIPMHYRSETFGYDVIGTLDGFLKAEDPVVTYDTNTLIVCPDMEKQIAVLSCPEQKS</sequence>
<comment type="caution">
    <text evidence="1">The sequence shown here is derived from an EMBL/GenBank/DDBJ whole genome shotgun (WGS) entry which is preliminary data.</text>
</comment>
<dbReference type="SUPFAM" id="SSF56281">
    <property type="entry name" value="Metallo-hydrolase/oxidoreductase"/>
    <property type="match status" value="1"/>
</dbReference>
<accession>A0A9W6C3Q0</accession>
<dbReference type="Proteomes" id="UP001145094">
    <property type="component" value="Unassembled WGS sequence"/>
</dbReference>
<dbReference type="AlphaFoldDB" id="A0A9W6C3Q0"/>
<protein>
    <submittedName>
        <fullName evidence="1">MBL fold metallo-hydrolase</fullName>
    </submittedName>
</protein>
<dbReference type="InterPro" id="IPR036866">
    <property type="entry name" value="RibonucZ/Hydroxyglut_hydro"/>
</dbReference>
<reference evidence="2" key="3">
    <citation type="submission" date="2022-11" db="EMBL/GenBank/DDBJ databases">
        <title>Draft genome sequence of Sellimonas catena strain 18CBH55.</title>
        <authorList>
            <person name="Atsushi H."/>
            <person name="Moriya O."/>
            <person name="Mitsuo S."/>
        </authorList>
    </citation>
    <scope>NUCLEOTIDE SEQUENCE</scope>
    <source>
        <strain evidence="2">18CBH55</strain>
    </source>
</reference>
<dbReference type="PANTHER" id="PTHR39189">
    <property type="entry name" value="UPF0173 METAL-DEPENDENT HYDROLASE YTKL"/>
    <property type="match status" value="1"/>
</dbReference>
<evidence type="ECO:0000313" key="3">
    <source>
        <dbReference type="Proteomes" id="UP001145145"/>
    </source>
</evidence>
<dbReference type="Gene3D" id="3.60.15.10">
    <property type="entry name" value="Ribonuclease Z/Hydroxyacylglutathione hydrolase-like"/>
    <property type="match status" value="1"/>
</dbReference>
<organism evidence="1 3">
    <name type="scientific">Sellimonas catena</name>
    <dbReference type="NCBI Taxonomy" id="2994035"/>
    <lineage>
        <taxon>Bacteria</taxon>
        <taxon>Bacillati</taxon>
        <taxon>Bacillota</taxon>
        <taxon>Clostridia</taxon>
        <taxon>Lachnospirales</taxon>
        <taxon>Lachnospiraceae</taxon>
        <taxon>Sellimonas</taxon>
    </lineage>
</organism>
<dbReference type="EMBL" id="BSBO01000001">
    <property type="protein sequence ID" value="GLG03034.1"/>
    <property type="molecule type" value="Genomic_DNA"/>
</dbReference>
<reference evidence="1 3" key="5">
    <citation type="journal article" date="2023" name="Int. J. Syst. Evol. Microbiol.">
        <title>Sellimonas catena sp. nov., isolated from human faeces.</title>
        <authorList>
            <person name="Hisatomi A."/>
            <person name="Ohkuma M."/>
            <person name="Sakamoto M."/>
        </authorList>
    </citation>
    <scope>NUCLEOTIDE SEQUENCE [LARGE SCALE GENOMIC DNA]</scope>
    <source>
        <strain evidence="1 3">12EGH17</strain>
        <strain evidence="2">18CBH55</strain>
    </source>
</reference>
<evidence type="ECO:0000313" key="2">
    <source>
        <dbReference type="EMBL" id="GLG90320.1"/>
    </source>
</evidence>
<name>A0A9W6C3Q0_9FIRM</name>